<organism evidence="3 4">
    <name type="scientific">Chrysophaeum taylorii</name>
    <dbReference type="NCBI Taxonomy" id="2483200"/>
    <lineage>
        <taxon>Eukaryota</taxon>
        <taxon>Sar</taxon>
        <taxon>Stramenopiles</taxon>
        <taxon>Ochrophyta</taxon>
        <taxon>Pelagophyceae</taxon>
        <taxon>Pelagomonadales</taxon>
        <taxon>Pelagomonadaceae</taxon>
        <taxon>Chrysophaeum</taxon>
    </lineage>
</organism>
<dbReference type="InterPro" id="IPR025659">
    <property type="entry name" value="Tubby-like_C"/>
</dbReference>
<dbReference type="PANTHER" id="PTHR16517:SF7">
    <property type="entry name" value="PROTEIN KING TUBBY"/>
    <property type="match status" value="1"/>
</dbReference>
<gene>
    <name evidence="3" type="ORF">CTAYLR_004015</name>
</gene>
<comment type="caution">
    <text evidence="3">The sequence shown here is derived from an EMBL/GenBank/DDBJ whole genome shotgun (WGS) entry which is preliminary data.</text>
</comment>
<evidence type="ECO:0000313" key="3">
    <source>
        <dbReference type="EMBL" id="KAJ8599793.1"/>
    </source>
</evidence>
<protein>
    <recommendedName>
        <fullName evidence="2">Tubby C-terminal domain-containing protein</fullName>
    </recommendedName>
</protein>
<dbReference type="AlphaFoldDB" id="A0AAD7U7Z6"/>
<dbReference type="SUPFAM" id="SSF54518">
    <property type="entry name" value="Tubby C-terminal domain-like"/>
    <property type="match status" value="1"/>
</dbReference>
<dbReference type="InterPro" id="IPR000007">
    <property type="entry name" value="Tubby_C"/>
</dbReference>
<dbReference type="Pfam" id="PF01167">
    <property type="entry name" value="Tub"/>
    <property type="match status" value="1"/>
</dbReference>
<proteinExistence type="inferred from homology"/>
<feature type="domain" description="Tubby C-terminal" evidence="2">
    <location>
        <begin position="404"/>
        <end position="484"/>
    </location>
</feature>
<evidence type="ECO:0000259" key="2">
    <source>
        <dbReference type="Pfam" id="PF01167"/>
    </source>
</evidence>
<keyword evidence="4" id="KW-1185">Reference proteome</keyword>
<dbReference type="PRINTS" id="PR01573">
    <property type="entry name" value="SUPERTUBBY"/>
</dbReference>
<accession>A0AAD7U7Z6</accession>
<evidence type="ECO:0000313" key="4">
    <source>
        <dbReference type="Proteomes" id="UP001230188"/>
    </source>
</evidence>
<dbReference type="PANTHER" id="PTHR16517">
    <property type="entry name" value="TUBBY-RELATED"/>
    <property type="match status" value="1"/>
</dbReference>
<sequence length="490" mass="53273">MRVRFRAPRWATDDEALEVSGAVDAPLIEVIEESPRGSPAVVSFRVWCSRGGSAEARGDSAEDEWSADGTALATYGVTCRVEVPASSLKASWLRGACAVDVEAPSPISVQSWVLALHALEAVAPGEISPRNAYPLLAVGAALEAPGVEDAAARVAATTLTPQTFSRLVAYSLDRRRPLDACYARLKALGPALGFSNGHLLVGDGACDQRLFAPLVDAERERKTPFFQVAAPPLLRGVPVKVNNEDDKDLASSLAGVEERDDDDDGARKEVASHVFDPDLRRCYLVRRRAVDSANGDDDFALYDDATLELLVAARGHKGAASFVLSRARAGPSAPPRHTEPYLGEMVSHLGGSRFVLRDWGVDDLPPNCLPHLQRNVRAAVTYKTNVLGRVPNTMRVALVTADNNTATRFRTRKARWNERLQMWTLEFQERVKRASKKNFQLVQEDDDHVVKLLFGKVSKNRFSLDFAPPFAPATALAIALTTFASKLVAA</sequence>
<dbReference type="EMBL" id="JAQMWT010000544">
    <property type="protein sequence ID" value="KAJ8599793.1"/>
    <property type="molecule type" value="Genomic_DNA"/>
</dbReference>
<reference evidence="3" key="1">
    <citation type="submission" date="2023-01" db="EMBL/GenBank/DDBJ databases">
        <title>Metagenome sequencing of chrysophaentin producing Chrysophaeum taylorii.</title>
        <authorList>
            <person name="Davison J."/>
            <person name="Bewley C."/>
        </authorList>
    </citation>
    <scope>NUCLEOTIDE SEQUENCE</scope>
    <source>
        <strain evidence="3">NIES-1699</strain>
    </source>
</reference>
<evidence type="ECO:0000256" key="1">
    <source>
        <dbReference type="ARBA" id="ARBA00007129"/>
    </source>
</evidence>
<comment type="similarity">
    <text evidence="1">Belongs to the TUB family.</text>
</comment>
<dbReference type="Proteomes" id="UP001230188">
    <property type="component" value="Unassembled WGS sequence"/>
</dbReference>
<name>A0AAD7U7Z6_9STRA</name>
<dbReference type="Gene3D" id="3.20.90.10">
    <property type="entry name" value="Tubby Protein, Chain A"/>
    <property type="match status" value="1"/>
</dbReference>